<dbReference type="AlphaFoldDB" id="A0A160V7C5"/>
<evidence type="ECO:0000313" key="1">
    <source>
        <dbReference type="EMBL" id="CUV01771.1"/>
    </source>
</evidence>
<organism evidence="1">
    <name type="scientific">hydrothermal vent metagenome</name>
    <dbReference type="NCBI Taxonomy" id="652676"/>
    <lineage>
        <taxon>unclassified sequences</taxon>
        <taxon>metagenomes</taxon>
        <taxon>ecological metagenomes</taxon>
    </lineage>
</organism>
<accession>A0A160V7C5</accession>
<gene>
    <name evidence="1" type="ORF">MGWOODY_Clf1501</name>
</gene>
<protein>
    <submittedName>
        <fullName evidence="1">Uncharacterized protein</fullName>
    </submittedName>
</protein>
<proteinExistence type="predicted"/>
<reference evidence="1" key="1">
    <citation type="submission" date="2015-10" db="EMBL/GenBank/DDBJ databases">
        <authorList>
            <person name="Gilbert D.G."/>
        </authorList>
    </citation>
    <scope>NUCLEOTIDE SEQUENCE</scope>
</reference>
<dbReference type="EMBL" id="FAXA01000129">
    <property type="protein sequence ID" value="CUV01771.1"/>
    <property type="molecule type" value="Genomic_DNA"/>
</dbReference>
<sequence length="44" mass="4825">MMPKHLNLRGVAAMVENWFSIQAERPSSVHHQYTVATTGSGVKG</sequence>
<name>A0A160V7C5_9ZZZZ</name>